<name>A0A1M7ABH8_9BACT</name>
<organism evidence="1 2">
    <name type="scientific">Chitinophaga jiangningensis</name>
    <dbReference type="NCBI Taxonomy" id="1419482"/>
    <lineage>
        <taxon>Bacteria</taxon>
        <taxon>Pseudomonadati</taxon>
        <taxon>Bacteroidota</taxon>
        <taxon>Chitinophagia</taxon>
        <taxon>Chitinophagales</taxon>
        <taxon>Chitinophagaceae</taxon>
        <taxon>Chitinophaga</taxon>
    </lineage>
</organism>
<accession>A0A1M7ABH8</accession>
<dbReference type="STRING" id="1419482.SAMN05444266_103210"/>
<keyword evidence="2" id="KW-1185">Reference proteome</keyword>
<dbReference type="AlphaFoldDB" id="A0A1M7ABH8"/>
<evidence type="ECO:0000313" key="2">
    <source>
        <dbReference type="Proteomes" id="UP000184420"/>
    </source>
</evidence>
<gene>
    <name evidence="1" type="ORF">SAMN05444266_103210</name>
</gene>
<dbReference type="EMBL" id="FRBL01000003">
    <property type="protein sequence ID" value="SHL40028.1"/>
    <property type="molecule type" value="Genomic_DNA"/>
</dbReference>
<dbReference type="Proteomes" id="UP000184420">
    <property type="component" value="Unassembled WGS sequence"/>
</dbReference>
<protein>
    <submittedName>
        <fullName evidence="1">Uncharacterized protein</fullName>
    </submittedName>
</protein>
<sequence>MLLYACGDAKKTSTKNLAHSAAKADSAAQTITVPDLPTEQYVAEIIRKCAAVSQQLATLSPAAAAELYRSLAQYMDTAVTGISQNESKWLDTYINYYSETASKYLPPPDVEARIKLLATAGIEPWYIGEGYTELRIVPDFYTKLFGHTLPRDYQQYLQLRADEDTVLYSADAGLMIPFHDIGLRVRNWEKFLQDHPKSIFTANAREQYTYYLTDYLFGQDNTPAFDNHSDLSTLLPENKAEYTAYADLHSGTHSGAVVKLFLDTLDKVSSMDQFRDIIRDAISNINEMRVTVLPKQPEFHEAAIETQTKTTYDKLPGEVAIAEGTNEKIDRTLDTILYFRQQNNTYCMAVYKNQGSKGSAPVSGWVDVWVFKKVNDHWQLADKMLEAGGGGMYGNSGYFDKLLAFGPDATGIIINGGITHMGTSASWDDVLTFSNDKLSKAFHIVTYDAYEGPTGRSSCNSVKWYMEPGSSGEAFDLVIVPGSCMAQNTPLERIVVSARDGKYAVPAKFQETGI</sequence>
<proteinExistence type="predicted"/>
<evidence type="ECO:0000313" key="1">
    <source>
        <dbReference type="EMBL" id="SHL40028.1"/>
    </source>
</evidence>
<reference evidence="1 2" key="1">
    <citation type="submission" date="2016-11" db="EMBL/GenBank/DDBJ databases">
        <authorList>
            <person name="Jaros S."/>
            <person name="Januszkiewicz K."/>
            <person name="Wedrychowicz H."/>
        </authorList>
    </citation>
    <scope>NUCLEOTIDE SEQUENCE [LARGE SCALE GENOMIC DNA]</scope>
    <source>
        <strain evidence="1 2">DSM 27406</strain>
    </source>
</reference>